<dbReference type="PROSITE" id="PS52019">
    <property type="entry name" value="PKS_MFAS_DH"/>
    <property type="match status" value="1"/>
</dbReference>
<evidence type="ECO:0000259" key="2">
    <source>
        <dbReference type="PROSITE" id="PS52019"/>
    </source>
</evidence>
<dbReference type="Proteomes" id="UP001054846">
    <property type="component" value="Chromosome"/>
</dbReference>
<dbReference type="InterPro" id="IPR049900">
    <property type="entry name" value="PKS_mFAS_DH"/>
</dbReference>
<dbReference type="InterPro" id="IPR052568">
    <property type="entry name" value="PKS-FAS_Synthase"/>
</dbReference>
<dbReference type="InterPro" id="IPR036291">
    <property type="entry name" value="NAD(P)-bd_dom_sf"/>
</dbReference>
<dbReference type="InterPro" id="IPR020807">
    <property type="entry name" value="PKS_DH"/>
</dbReference>
<dbReference type="RefSeq" id="WP_230839955.1">
    <property type="nucleotide sequence ID" value="NZ_CP063845.1"/>
</dbReference>
<name>A0ABY3PH35_9CYAN</name>
<dbReference type="SMART" id="SM00826">
    <property type="entry name" value="PKS_DH"/>
    <property type="match status" value="1"/>
</dbReference>
<dbReference type="SMART" id="SM00822">
    <property type="entry name" value="PKS_KR"/>
    <property type="match status" value="1"/>
</dbReference>
<dbReference type="CDD" id="cd08953">
    <property type="entry name" value="KR_2_SDR_x"/>
    <property type="match status" value="1"/>
</dbReference>
<dbReference type="Pfam" id="PF08659">
    <property type="entry name" value="KR"/>
    <property type="match status" value="1"/>
</dbReference>
<protein>
    <submittedName>
        <fullName evidence="3">SDR family NAD(P)-dependent oxidoreductase</fullName>
    </submittedName>
</protein>
<feature type="domain" description="PKS/mFAS DH" evidence="2">
    <location>
        <begin position="499"/>
        <end position="792"/>
    </location>
</feature>
<feature type="active site" description="Proton acceptor; for dehydratase activity" evidence="1">
    <location>
        <position position="537"/>
    </location>
</feature>
<evidence type="ECO:0000313" key="3">
    <source>
        <dbReference type="EMBL" id="UFP92957.1"/>
    </source>
</evidence>
<proteinExistence type="predicted"/>
<gene>
    <name evidence="3" type="ORF">ISF26_14150</name>
</gene>
<dbReference type="EMBL" id="CP063845">
    <property type="protein sequence ID" value="UFP92957.1"/>
    <property type="molecule type" value="Genomic_DNA"/>
</dbReference>
<dbReference type="PANTHER" id="PTHR43074">
    <property type="entry name" value="OMEGA-3 POLYUNSATURATED FATTY ACID SYNTHASE PFAB-RELATED"/>
    <property type="match status" value="1"/>
</dbReference>
<dbReference type="PANTHER" id="PTHR43074:SF1">
    <property type="entry name" value="BETA-KETOACYL SYNTHASE FAMILY PROTEIN-RELATED"/>
    <property type="match status" value="1"/>
</dbReference>
<feature type="region of interest" description="N-terminal hotdog fold" evidence="1">
    <location>
        <begin position="499"/>
        <end position="634"/>
    </location>
</feature>
<dbReference type="InterPro" id="IPR057326">
    <property type="entry name" value="KR_dom"/>
</dbReference>
<dbReference type="Pfam" id="PF21089">
    <property type="entry name" value="PKS_DH_N"/>
    <property type="match status" value="1"/>
</dbReference>
<keyword evidence="4" id="KW-1185">Reference proteome</keyword>
<evidence type="ECO:0000313" key="4">
    <source>
        <dbReference type="Proteomes" id="UP001054846"/>
    </source>
</evidence>
<dbReference type="Gene3D" id="3.40.50.720">
    <property type="entry name" value="NAD(P)-binding Rossmann-like Domain"/>
    <property type="match status" value="1"/>
</dbReference>
<evidence type="ECO:0000256" key="1">
    <source>
        <dbReference type="PROSITE-ProRule" id="PRU01363"/>
    </source>
</evidence>
<feature type="region of interest" description="C-terminal hotdog fold" evidence="1">
    <location>
        <begin position="647"/>
        <end position="792"/>
    </location>
</feature>
<dbReference type="InterPro" id="IPR013968">
    <property type="entry name" value="PKS_KR"/>
</dbReference>
<accession>A0ABY3PH35</accession>
<dbReference type="InterPro" id="IPR042104">
    <property type="entry name" value="PKS_dehydratase_sf"/>
</dbReference>
<dbReference type="Pfam" id="PF14765">
    <property type="entry name" value="PS-DH"/>
    <property type="match status" value="1"/>
</dbReference>
<dbReference type="InterPro" id="IPR049552">
    <property type="entry name" value="PKS_DH_N"/>
</dbReference>
<dbReference type="InterPro" id="IPR049551">
    <property type="entry name" value="PKS_DH_C"/>
</dbReference>
<organism evidence="3 4">
    <name type="scientific">Gloeobacter morelensis MG652769</name>
    <dbReference type="NCBI Taxonomy" id="2781736"/>
    <lineage>
        <taxon>Bacteria</taxon>
        <taxon>Bacillati</taxon>
        <taxon>Cyanobacteriota</taxon>
        <taxon>Cyanophyceae</taxon>
        <taxon>Gloeobacterales</taxon>
        <taxon>Gloeobacteraceae</taxon>
        <taxon>Gloeobacter</taxon>
        <taxon>Gloeobacter morelensis</taxon>
    </lineage>
</organism>
<reference evidence="3 4" key="1">
    <citation type="journal article" date="2021" name="Genome Biol. Evol.">
        <title>Complete Genome Sequencing of a Novel Gloeobacter Species from a Waterfall Cave in Mexico.</title>
        <authorList>
            <person name="Saw J.H."/>
            <person name="Cardona T."/>
            <person name="Montejano G."/>
        </authorList>
    </citation>
    <scope>NUCLEOTIDE SEQUENCE [LARGE SCALE GENOMIC DNA]</scope>
    <source>
        <strain evidence="3">MG652769</strain>
    </source>
</reference>
<feature type="active site" description="Proton donor; for dehydratase activity" evidence="1">
    <location>
        <position position="709"/>
    </location>
</feature>
<sequence>MLNPSAHPLCLMAGDGSGVGAPLARLLSERGWKVVMLTSARDAGADAPDGVERVVLAPEDEQAEQVRSLQERHGPLGAFIHLHPVLPPGAAAHSFISAADREPIERVFLLLRHLSSPLQRAAEAGGRGAVVLVARLDGALGLDGNGAFRPASGALFGLGKTLRQEWPQVFCRAVDLDPEIADEPAARHILAELHDPDIALAETGYGRQGRVTLVAVPAMVPALPAEPPAIRPESVFVVSGGGRGITARCAVAMAGLYRCRFVLLGRSGLEPVPEWVWGADEAALKRRLLDEAITRGEKLSPPALESAGRDLVARREIQSTLRAIEQAGGQALYACTDVTDAEAVKAAVTSAAIQLGPVTGVIHGAGSLADKRLEKKTARDFAAVYGPKVEGLANLLAAVPPEQLEYLVLFSSVAACFGNLGQADYALANEVLNKAAHRIQKLFPACRVLALNWGPWDGGMVSAELKRSFERQQIAVIPPQAGAKAFLAELATAGMQPLQRIIGSPLVQPPAQIEPAARRVRIERQLNLAANPFLPDHAIAGKPVLPFTCAFAWIAAACEQLCPGYTAYCYEEARVLKGIVFDGEREPACTLELEELPAPAEGRLQFLAKVTSQGSRGKAVFHYACRVTLARQWPDGDIPPDGPPPAQTGVDANPFYASGVLFHGPCFQGIEQLLAIDADGLTLRCQLPPIARHTQGQFPTRFHNPFVVDVQLQGMLIWTHRFCHKGCLPTRLQRYEQFAPMPFGEPFYVRLQVRTRGANSVTVDLVAQAADGRILNRLQGLQGTLSERLQRQFQTQSEQ</sequence>
<dbReference type="Gene3D" id="3.10.129.110">
    <property type="entry name" value="Polyketide synthase dehydratase"/>
    <property type="match status" value="1"/>
</dbReference>
<dbReference type="SUPFAM" id="SSF51735">
    <property type="entry name" value="NAD(P)-binding Rossmann-fold domains"/>
    <property type="match status" value="2"/>
</dbReference>